<comment type="caution">
    <text evidence="1">The sequence shown here is derived from an EMBL/GenBank/DDBJ whole genome shotgun (WGS) entry which is preliminary data.</text>
</comment>
<accession>A0A9X2MGN7</accession>
<dbReference type="Proteomes" id="UP001142078">
    <property type="component" value="Unassembled WGS sequence"/>
</dbReference>
<dbReference type="AlphaFoldDB" id="A0A9X2MGN7"/>
<organism evidence="1 2">
    <name type="scientific">Anaerosalibacter massiliensis</name>
    <dbReference type="NCBI Taxonomy" id="1347392"/>
    <lineage>
        <taxon>Bacteria</taxon>
        <taxon>Bacillati</taxon>
        <taxon>Bacillota</taxon>
        <taxon>Tissierellia</taxon>
        <taxon>Tissierellales</taxon>
        <taxon>Sporanaerobacteraceae</taxon>
        <taxon>Anaerosalibacter</taxon>
    </lineage>
</organism>
<evidence type="ECO:0000313" key="2">
    <source>
        <dbReference type="Proteomes" id="UP001142078"/>
    </source>
</evidence>
<name>A0A9X2MGN7_9FIRM</name>
<protein>
    <submittedName>
        <fullName evidence="1">Uncharacterized protein</fullName>
    </submittedName>
</protein>
<sequence>MKKCKWCGSTNIEYDEFIPAEKPEYIRKIFICHNCGYYGFEDWVRSKEDGGIKKCYQ</sequence>
<evidence type="ECO:0000313" key="1">
    <source>
        <dbReference type="EMBL" id="MCR2043211.1"/>
    </source>
</evidence>
<dbReference type="RefSeq" id="WP_257490183.1">
    <property type="nucleotide sequence ID" value="NZ_JANJZL010000002.1"/>
</dbReference>
<proteinExistence type="predicted"/>
<reference evidence="1" key="1">
    <citation type="submission" date="2022-07" db="EMBL/GenBank/DDBJ databases">
        <title>Enhanced cultured diversity of the mouse gut microbiota enables custom-made synthetic communities.</title>
        <authorList>
            <person name="Afrizal A."/>
        </authorList>
    </citation>
    <scope>NUCLEOTIDE SEQUENCE</scope>
    <source>
        <strain evidence="1">DSM 29482</strain>
    </source>
</reference>
<keyword evidence="2" id="KW-1185">Reference proteome</keyword>
<gene>
    <name evidence="1" type="ORF">NSA23_03670</name>
</gene>
<dbReference type="EMBL" id="JANJZL010000002">
    <property type="protein sequence ID" value="MCR2043211.1"/>
    <property type="molecule type" value="Genomic_DNA"/>
</dbReference>